<dbReference type="InterPro" id="IPR013320">
    <property type="entry name" value="ConA-like_dom_sf"/>
</dbReference>
<dbReference type="EMBL" id="JACRTF010000001">
    <property type="protein sequence ID" value="MBC8593834.1"/>
    <property type="molecule type" value="Genomic_DNA"/>
</dbReference>
<evidence type="ECO:0000313" key="2">
    <source>
        <dbReference type="EMBL" id="MBC8593834.1"/>
    </source>
</evidence>
<dbReference type="Pfam" id="PF18962">
    <property type="entry name" value="Por_Secre_tail"/>
    <property type="match status" value="1"/>
</dbReference>
<gene>
    <name evidence="2" type="ORF">H8744_11375</name>
</gene>
<keyword evidence="3" id="KW-1185">Reference proteome</keyword>
<dbReference type="GO" id="GO:0004553">
    <property type="term" value="F:hydrolase activity, hydrolyzing O-glycosyl compounds"/>
    <property type="evidence" value="ECO:0007669"/>
    <property type="project" value="UniProtKB-ARBA"/>
</dbReference>
<sequence length="848" mass="95937">MLACLIGCSLNSFAQTVNYAISNDGAGYVKTSVIQELNGFSEATVQMWIKPTTWVNGAQLFNLDNFSLELGDNQSLVIKSGSASVTCSAGIALNAWAQITVVYNNGDVKCYINNEPKDVTGSLSATLPNAINPCYIGKNFKGEIDEIRVWKKALEQTDFYWNNTLNKFNPNYDNLVSYWKCDQDQCENLVDYRFAHHGIFDGGVRRVAVEDNAVMRYRVVTGYTNLMRFTDRPNINKDMFLMTNDLILLSAKVQKDGSLFPEYPDNSGVPTNVSYLEEFGGHKGVMAFHGTGSKLVSEDGRAPFDPTARFGYGTPNNATVAGWVYIDNWVENAEIFSNYADADNCLVLKLGKEADKEIVVDFCGTIGTLKNQVEVGKWHYISVTFKPSVGEITGRRFNPIYISVDYKLHDRISTKTVEISGKDMTITAVPALQNSTIVLGNNFDGKLDEVMVWGTDRSGSAQSDAENGYQWNVGNWNNIFLNAYWKGDDPDNIGKDSQSYVGMIEFIRNYYAGHRGMKIRMGIIYPDGENWKYGVLNKEEYVNNLINDSKKLLEKCDGLDVDLEWMYSSSDWTIYNKVVKRLIDEVMAGKNKTFTCSLHKVSYNGFSKDLMKDVDYFTFQLYGPNKETYYWDYYPEAYNWFTGYGFPNDKILLSYGILLVNNGEEGYKDLFEKYGMDDSNFDPDRNSWDCSGTTKYFNGVNQTKRKQEFIIEKDCRGTMYFDMGNDQPVSDYKSLIRAQNDILASNVDTLITKVNLNPSSIEKIEKADRNELFSFYVNPANELVLTLFSEENAGKATSEICAMDGKVLMHNHLDTQLNVIPLSKLSKGIYLIQVYTDKANYTKKLHVN</sequence>
<dbReference type="Gene3D" id="3.20.20.80">
    <property type="entry name" value="Glycosidases"/>
    <property type="match status" value="1"/>
</dbReference>
<feature type="domain" description="Secretion system C-terminal sorting" evidence="1">
    <location>
        <begin position="776"/>
        <end position="847"/>
    </location>
</feature>
<dbReference type="NCBIfam" id="TIGR04183">
    <property type="entry name" value="Por_Secre_tail"/>
    <property type="match status" value="1"/>
</dbReference>
<comment type="caution">
    <text evidence="2">The sequence shown here is derived from an EMBL/GenBank/DDBJ whole genome shotgun (WGS) entry which is preliminary data.</text>
</comment>
<protein>
    <submittedName>
        <fullName evidence="2">T9SS type A sorting domain-containing protein</fullName>
    </submittedName>
</protein>
<organism evidence="2 3">
    <name type="scientific">Jilunia laotingensis</name>
    <dbReference type="NCBI Taxonomy" id="2763675"/>
    <lineage>
        <taxon>Bacteria</taxon>
        <taxon>Pseudomonadati</taxon>
        <taxon>Bacteroidota</taxon>
        <taxon>Bacteroidia</taxon>
        <taxon>Bacteroidales</taxon>
        <taxon>Bacteroidaceae</taxon>
        <taxon>Jilunia</taxon>
    </lineage>
</organism>
<evidence type="ECO:0000259" key="1">
    <source>
        <dbReference type="Pfam" id="PF18962"/>
    </source>
</evidence>
<dbReference type="InterPro" id="IPR026444">
    <property type="entry name" value="Secre_tail"/>
</dbReference>
<dbReference type="AlphaFoldDB" id="A0A926IQ07"/>
<evidence type="ECO:0000313" key="3">
    <source>
        <dbReference type="Proteomes" id="UP000651085"/>
    </source>
</evidence>
<reference evidence="2" key="1">
    <citation type="submission" date="2020-08" db="EMBL/GenBank/DDBJ databases">
        <title>Genome public.</title>
        <authorList>
            <person name="Liu C."/>
            <person name="Sun Q."/>
        </authorList>
    </citation>
    <scope>NUCLEOTIDE SEQUENCE</scope>
    <source>
        <strain evidence="2">N12</strain>
    </source>
</reference>
<dbReference type="Proteomes" id="UP000651085">
    <property type="component" value="Unassembled WGS sequence"/>
</dbReference>
<dbReference type="GO" id="GO:0005975">
    <property type="term" value="P:carbohydrate metabolic process"/>
    <property type="evidence" value="ECO:0007669"/>
    <property type="project" value="UniProtKB-ARBA"/>
</dbReference>
<accession>A0A926IQ07</accession>
<proteinExistence type="predicted"/>
<dbReference type="Pfam" id="PF13385">
    <property type="entry name" value="Laminin_G_3"/>
    <property type="match status" value="1"/>
</dbReference>
<dbReference type="SUPFAM" id="SSF51445">
    <property type="entry name" value="(Trans)glycosidases"/>
    <property type="match status" value="1"/>
</dbReference>
<dbReference type="InterPro" id="IPR017853">
    <property type="entry name" value="GH"/>
</dbReference>
<dbReference type="Gene3D" id="2.60.120.200">
    <property type="match status" value="2"/>
</dbReference>
<dbReference type="SUPFAM" id="SSF49899">
    <property type="entry name" value="Concanavalin A-like lectins/glucanases"/>
    <property type="match status" value="2"/>
</dbReference>
<name>A0A926IQ07_9BACT</name>